<evidence type="ECO:0000256" key="3">
    <source>
        <dbReference type="SAM" id="MobiDB-lite"/>
    </source>
</evidence>
<evidence type="ECO:0000256" key="1">
    <source>
        <dbReference type="ARBA" id="ARBA00022679"/>
    </source>
</evidence>
<proteinExistence type="predicted"/>
<sequence length="403" mass="44638">MDTSLEGRDSGGSAGVLEECVAGPSGTSAPSYKAPEPEWKNIHDPLSAALHFRKKLLEEQERSRPLCFFVDLHDSVVDRNKSIVSFYKAPKVNWASPLHCTLEGDAAIGDGVNRHFISMSICALQRGFHMNYGNTDVTLLFEGQPDHLVPCTSQVLVDSDLFLVAGRMVGHAFLHGGPALSGISSAVVDVLFGASPETTTITLEDCPDIDQRLTISLLEGEKELSDEDKAAVWALADVWDLPGVLGRTAKQIKQFRKGIRETGVWPLLTERRDVVQLMYPRTKDAGVSPEILLDQIVWPHENTHDEEDDDEGYPLETKCRISGFLRHFVETASQQALKELLRFWTGWEVLSTDLQLEVVKSNAPKASTCFKCLRIPGHYTDYKDFSYNLQACIATCDTGFGLI</sequence>
<dbReference type="SUPFAM" id="SSF56204">
    <property type="entry name" value="Hect, E3 ligase catalytic domain"/>
    <property type="match status" value="1"/>
</dbReference>
<organism evidence="5 6">
    <name type="scientific">Umbra pygmaea</name>
    <name type="common">Eastern mudminnow</name>
    <dbReference type="NCBI Taxonomy" id="75934"/>
    <lineage>
        <taxon>Eukaryota</taxon>
        <taxon>Metazoa</taxon>
        <taxon>Chordata</taxon>
        <taxon>Craniata</taxon>
        <taxon>Vertebrata</taxon>
        <taxon>Euteleostomi</taxon>
        <taxon>Actinopterygii</taxon>
        <taxon>Neopterygii</taxon>
        <taxon>Teleostei</taxon>
        <taxon>Protacanthopterygii</taxon>
        <taxon>Esociformes</taxon>
        <taxon>Umbridae</taxon>
        <taxon>Umbra</taxon>
    </lineage>
</organism>
<gene>
    <name evidence="5" type="ORF">UPYG_G00238040</name>
</gene>
<keyword evidence="1" id="KW-0808">Transferase</keyword>
<feature type="region of interest" description="Disordered" evidence="3">
    <location>
        <begin position="1"/>
        <end position="36"/>
    </location>
</feature>
<comment type="caution">
    <text evidence="5">The sequence shown here is derived from an EMBL/GenBank/DDBJ whole genome shotgun (WGS) entry which is preliminary data.</text>
</comment>
<dbReference type="Gene3D" id="3.30.2410.10">
    <property type="entry name" value="Hect, E3 ligase catalytic domain"/>
    <property type="match status" value="1"/>
</dbReference>
<dbReference type="GO" id="GO:0016740">
    <property type="term" value="F:transferase activity"/>
    <property type="evidence" value="ECO:0007669"/>
    <property type="project" value="UniProtKB-KW"/>
</dbReference>
<dbReference type="AlphaFoldDB" id="A0ABD0WER4"/>
<reference evidence="5 6" key="1">
    <citation type="submission" date="2024-06" db="EMBL/GenBank/DDBJ databases">
        <authorList>
            <person name="Pan Q."/>
            <person name="Wen M."/>
            <person name="Jouanno E."/>
            <person name="Zahm M."/>
            <person name="Klopp C."/>
            <person name="Cabau C."/>
            <person name="Louis A."/>
            <person name="Berthelot C."/>
            <person name="Parey E."/>
            <person name="Roest Crollius H."/>
            <person name="Montfort J."/>
            <person name="Robinson-Rechavi M."/>
            <person name="Bouchez O."/>
            <person name="Lampietro C."/>
            <person name="Lopez Roques C."/>
            <person name="Donnadieu C."/>
            <person name="Postlethwait J."/>
            <person name="Bobe J."/>
            <person name="Verreycken H."/>
            <person name="Guiguen Y."/>
        </authorList>
    </citation>
    <scope>NUCLEOTIDE SEQUENCE [LARGE SCALE GENOMIC DNA]</scope>
    <source>
        <strain evidence="5">Up_M1</strain>
        <tissue evidence="5">Testis</tissue>
    </source>
</reference>
<keyword evidence="6" id="KW-1185">Reference proteome</keyword>
<dbReference type="Gene3D" id="3.90.1750.10">
    <property type="entry name" value="Hect, E3 ligase catalytic domains"/>
    <property type="match status" value="1"/>
</dbReference>
<accession>A0ABD0WER4</accession>
<protein>
    <recommendedName>
        <fullName evidence="4">HECT domain-containing protein</fullName>
    </recommendedName>
</protein>
<evidence type="ECO:0000256" key="2">
    <source>
        <dbReference type="ARBA" id="ARBA00022786"/>
    </source>
</evidence>
<name>A0ABD0WER4_UMBPY</name>
<dbReference type="Proteomes" id="UP001557470">
    <property type="component" value="Unassembled WGS sequence"/>
</dbReference>
<evidence type="ECO:0000259" key="4">
    <source>
        <dbReference type="Pfam" id="PF00632"/>
    </source>
</evidence>
<dbReference type="Pfam" id="PF00632">
    <property type="entry name" value="HECT"/>
    <property type="match status" value="1"/>
</dbReference>
<evidence type="ECO:0000313" key="5">
    <source>
        <dbReference type="EMBL" id="KAL0970154.1"/>
    </source>
</evidence>
<keyword evidence="2" id="KW-0833">Ubl conjugation pathway</keyword>
<dbReference type="EMBL" id="JAGEUA010000007">
    <property type="protein sequence ID" value="KAL0970154.1"/>
    <property type="molecule type" value="Genomic_DNA"/>
</dbReference>
<dbReference type="InterPro" id="IPR035983">
    <property type="entry name" value="Hect_E3_ubiquitin_ligase"/>
</dbReference>
<evidence type="ECO:0000313" key="6">
    <source>
        <dbReference type="Proteomes" id="UP001557470"/>
    </source>
</evidence>
<feature type="domain" description="HECT" evidence="4">
    <location>
        <begin position="323"/>
        <end position="402"/>
    </location>
</feature>
<dbReference type="InterPro" id="IPR000569">
    <property type="entry name" value="HECT_dom"/>
</dbReference>